<proteinExistence type="predicted"/>
<dbReference type="InterPro" id="IPR043917">
    <property type="entry name" value="DUF5753"/>
</dbReference>
<evidence type="ECO:0000313" key="2">
    <source>
        <dbReference type="EMBL" id="KIH97832.1"/>
    </source>
</evidence>
<evidence type="ECO:0000313" key="3">
    <source>
        <dbReference type="Proteomes" id="UP000031675"/>
    </source>
</evidence>
<reference evidence="3" key="1">
    <citation type="journal article" date="2015" name="Chem. Biol.">
        <title>Structure, bioactivity, and resistance mechanism of streptomonomicin, an unusual lasso Peptide from an understudied halophilic actinomycete.</title>
        <authorList>
            <person name="Metelev M."/>
            <person name="Tietz J.I."/>
            <person name="Melby J.O."/>
            <person name="Blair P.M."/>
            <person name="Zhu L."/>
            <person name="Livnat I."/>
            <person name="Severinov K."/>
            <person name="Mitchell D.A."/>
        </authorList>
    </citation>
    <scope>NUCLEOTIDE SEQUENCE [LARGE SCALE GENOMIC DNA]</scope>
    <source>
        <strain evidence="3">YIM 90003</strain>
    </source>
</reference>
<dbReference type="CDD" id="cd00093">
    <property type="entry name" value="HTH_XRE"/>
    <property type="match status" value="1"/>
</dbReference>
<dbReference type="Pfam" id="PF19054">
    <property type="entry name" value="DUF5753"/>
    <property type="match status" value="1"/>
</dbReference>
<dbReference type="Pfam" id="PF13560">
    <property type="entry name" value="HTH_31"/>
    <property type="match status" value="1"/>
</dbReference>
<dbReference type="Proteomes" id="UP000031675">
    <property type="component" value="Unassembled WGS sequence"/>
</dbReference>
<dbReference type="STRING" id="183763.LP52_17505"/>
<dbReference type="AlphaFoldDB" id="A0A0C2JLV1"/>
<dbReference type="SMART" id="SM00530">
    <property type="entry name" value="HTH_XRE"/>
    <property type="match status" value="1"/>
</dbReference>
<protein>
    <submittedName>
        <fullName evidence="2">XRE family transcriptional regulator</fullName>
    </submittedName>
</protein>
<accession>A0A0C2JLV1</accession>
<feature type="domain" description="HTH cro/C1-type" evidence="1">
    <location>
        <begin position="17"/>
        <end position="72"/>
    </location>
</feature>
<evidence type="ECO:0000259" key="1">
    <source>
        <dbReference type="SMART" id="SM00530"/>
    </source>
</evidence>
<dbReference type="SUPFAM" id="SSF47413">
    <property type="entry name" value="lambda repressor-like DNA-binding domains"/>
    <property type="match status" value="1"/>
</dbReference>
<dbReference type="RefSeq" id="WP_040275028.1">
    <property type="nucleotide sequence ID" value="NZ_JROO01000032.1"/>
</dbReference>
<keyword evidence="3" id="KW-1185">Reference proteome</keyword>
<gene>
    <name evidence="2" type="ORF">LP52_17505</name>
</gene>
<organism evidence="2 3">
    <name type="scientific">Streptomonospora alba</name>
    <dbReference type="NCBI Taxonomy" id="183763"/>
    <lineage>
        <taxon>Bacteria</taxon>
        <taxon>Bacillati</taxon>
        <taxon>Actinomycetota</taxon>
        <taxon>Actinomycetes</taxon>
        <taxon>Streptosporangiales</taxon>
        <taxon>Nocardiopsidaceae</taxon>
        <taxon>Streptomonospora</taxon>
    </lineage>
</organism>
<dbReference type="Gene3D" id="1.10.260.40">
    <property type="entry name" value="lambda repressor-like DNA-binding domains"/>
    <property type="match status" value="1"/>
</dbReference>
<dbReference type="GO" id="GO:0003677">
    <property type="term" value="F:DNA binding"/>
    <property type="evidence" value="ECO:0007669"/>
    <property type="project" value="InterPro"/>
</dbReference>
<comment type="caution">
    <text evidence="2">The sequence shown here is derived from an EMBL/GenBank/DDBJ whole genome shotgun (WGS) entry which is preliminary data.</text>
</comment>
<sequence>MQRSHSPSVRRRRLAAELRKARESAGYTGAAAARRLGWPHSKLTKIEGAQQGIKTGDLTAAMDLYGIADDDTRDAMLRLARQSKERGWWWKYRDIFGERALPDWEAEASGIRCWQAQLVPGLLQTPEYIEAVFRAGDAHDDSLVDRHVKGRLERQQILHGVRPPRFSAILDEGALRRRIGGRDILVEQLEHLCNMATRHNVDLRVLPFEGGEHQASNGSFTILDFPDPADIPVAFTETVTASLLVEEPAELTTYNTVWANVQGAALTAARSAEFIQQVIRDVAESR</sequence>
<dbReference type="OrthoDB" id="5177725at2"/>
<dbReference type="InterPro" id="IPR001387">
    <property type="entry name" value="Cro/C1-type_HTH"/>
</dbReference>
<name>A0A0C2JLV1_9ACTN</name>
<dbReference type="EMBL" id="JROO01000032">
    <property type="protein sequence ID" value="KIH97832.1"/>
    <property type="molecule type" value="Genomic_DNA"/>
</dbReference>
<dbReference type="InterPro" id="IPR010982">
    <property type="entry name" value="Lambda_DNA-bd_dom_sf"/>
</dbReference>